<comment type="pathway">
    <text evidence="5">Cofactor biosynthesis; nicotinate biosynthesis; nicotinate from nicotinamide: step 1/1.</text>
</comment>
<keyword evidence="10" id="KW-1185">Reference proteome</keyword>
<keyword evidence="4" id="KW-0378">Hydrolase</keyword>
<sequence length="204" mass="22750">MQDTALVVIDLQNDFVEPTGSLSVKGAMDIIPKVNRIRSKFQNVLFTYDWHPKNHVSFVDSHPGHKVYDIVDAGSVKQMLFPAHCVQNSKGAELQKDLIKKDGDMVVYKGTNEKIDSYSCFFDVIKSSQTNADQLLRSKGIKTLYILGVATDFCVKFSALDAVKLGYKVYLIEDCIAGVQKESSIAALKEMKEQGITFVNSNIF</sequence>
<gene>
    <name evidence="9" type="ORF">TVAG_366320</name>
</gene>
<evidence type="ECO:0000313" key="9">
    <source>
        <dbReference type="EMBL" id="EAY20124.1"/>
    </source>
</evidence>
<dbReference type="CDD" id="cd01011">
    <property type="entry name" value="nicotinamidase"/>
    <property type="match status" value="1"/>
</dbReference>
<dbReference type="OMA" id="DFVDSWP"/>
<evidence type="ECO:0000256" key="7">
    <source>
        <dbReference type="ARBA" id="ARBA00043224"/>
    </source>
</evidence>
<dbReference type="InterPro" id="IPR036380">
    <property type="entry name" value="Isochorismatase-like_sf"/>
</dbReference>
<protein>
    <recommendedName>
        <fullName evidence="6">nicotinamidase</fullName>
        <ecNumber evidence="6">3.5.1.19</ecNumber>
    </recommendedName>
    <alternativeName>
        <fullName evidence="7">Nicotinamide deamidase</fullName>
    </alternativeName>
</protein>
<evidence type="ECO:0000256" key="5">
    <source>
        <dbReference type="ARBA" id="ARBA00037900"/>
    </source>
</evidence>
<organism evidence="9 10">
    <name type="scientific">Trichomonas vaginalis (strain ATCC PRA-98 / G3)</name>
    <dbReference type="NCBI Taxonomy" id="412133"/>
    <lineage>
        <taxon>Eukaryota</taxon>
        <taxon>Metamonada</taxon>
        <taxon>Parabasalia</taxon>
        <taxon>Trichomonadida</taxon>
        <taxon>Trichomonadidae</taxon>
        <taxon>Trichomonas</taxon>
    </lineage>
</organism>
<evidence type="ECO:0000256" key="4">
    <source>
        <dbReference type="ARBA" id="ARBA00022801"/>
    </source>
</evidence>
<dbReference type="EC" id="3.5.1.19" evidence="6"/>
<dbReference type="GO" id="GO:0019363">
    <property type="term" value="P:pyridine nucleotide biosynthetic process"/>
    <property type="evidence" value="ECO:0007669"/>
    <property type="project" value="UniProtKB-KW"/>
</dbReference>
<evidence type="ECO:0000313" key="10">
    <source>
        <dbReference type="Proteomes" id="UP000001542"/>
    </source>
</evidence>
<proteinExistence type="inferred from homology"/>
<dbReference type="NCBIfam" id="NF008623">
    <property type="entry name" value="PRK11609.1"/>
    <property type="match status" value="1"/>
</dbReference>
<dbReference type="InParanoid" id="A2DHS6"/>
<dbReference type="AlphaFoldDB" id="A2DHS6"/>
<dbReference type="OrthoDB" id="1739143at2759"/>
<dbReference type="VEuPathDB" id="TrichDB:TVAGG3_0303440"/>
<reference evidence="9" key="1">
    <citation type="submission" date="2006-10" db="EMBL/GenBank/DDBJ databases">
        <authorList>
            <person name="Amadeo P."/>
            <person name="Zhao Q."/>
            <person name="Wortman J."/>
            <person name="Fraser-Liggett C."/>
            <person name="Carlton J."/>
        </authorList>
    </citation>
    <scope>NUCLEOTIDE SEQUENCE</scope>
    <source>
        <strain evidence="9">G3</strain>
    </source>
</reference>
<dbReference type="eggNOG" id="KOG4003">
    <property type="taxonomic scope" value="Eukaryota"/>
</dbReference>
<dbReference type="SUPFAM" id="SSF52499">
    <property type="entry name" value="Isochorismatase-like hydrolases"/>
    <property type="match status" value="1"/>
</dbReference>
<dbReference type="PANTHER" id="PTHR11080:SF2">
    <property type="entry name" value="LD05707P"/>
    <property type="match status" value="1"/>
</dbReference>
<evidence type="ECO:0000256" key="2">
    <source>
        <dbReference type="ARBA" id="ARBA00022642"/>
    </source>
</evidence>
<dbReference type="Proteomes" id="UP000001542">
    <property type="component" value="Unassembled WGS sequence"/>
</dbReference>
<dbReference type="GO" id="GO:0008936">
    <property type="term" value="F:nicotinamidase activity"/>
    <property type="evidence" value="ECO:0007669"/>
    <property type="project" value="UniProtKB-EC"/>
</dbReference>
<dbReference type="STRING" id="5722.A2DHS6"/>
<dbReference type="FunCoup" id="A2DHS6">
    <property type="interactions" value="51"/>
</dbReference>
<dbReference type="KEGG" id="tva:5465658"/>
<evidence type="ECO:0000256" key="6">
    <source>
        <dbReference type="ARBA" id="ARBA00039017"/>
    </source>
</evidence>
<dbReference type="EMBL" id="DS113201">
    <property type="protein sequence ID" value="EAY20124.1"/>
    <property type="molecule type" value="Genomic_DNA"/>
</dbReference>
<evidence type="ECO:0000259" key="8">
    <source>
        <dbReference type="Pfam" id="PF00857"/>
    </source>
</evidence>
<dbReference type="InterPro" id="IPR000868">
    <property type="entry name" value="Isochorismatase-like_dom"/>
</dbReference>
<feature type="domain" description="Isochorismatase-like" evidence="8">
    <location>
        <begin position="4"/>
        <end position="199"/>
    </location>
</feature>
<dbReference type="Pfam" id="PF00857">
    <property type="entry name" value="Isochorismatase"/>
    <property type="match status" value="1"/>
</dbReference>
<accession>A2DHS6</accession>
<keyword evidence="3" id="KW-0479">Metal-binding</keyword>
<dbReference type="PANTHER" id="PTHR11080">
    <property type="entry name" value="PYRAZINAMIDASE/NICOTINAMIDASE"/>
    <property type="match status" value="1"/>
</dbReference>
<reference evidence="9" key="2">
    <citation type="journal article" date="2007" name="Science">
        <title>Draft genome sequence of the sexually transmitted pathogen Trichomonas vaginalis.</title>
        <authorList>
            <person name="Carlton J.M."/>
            <person name="Hirt R.P."/>
            <person name="Silva J.C."/>
            <person name="Delcher A.L."/>
            <person name="Schatz M."/>
            <person name="Zhao Q."/>
            <person name="Wortman J.R."/>
            <person name="Bidwell S.L."/>
            <person name="Alsmark U.C.M."/>
            <person name="Besteiro S."/>
            <person name="Sicheritz-Ponten T."/>
            <person name="Noel C.J."/>
            <person name="Dacks J.B."/>
            <person name="Foster P.G."/>
            <person name="Simillion C."/>
            <person name="Van de Peer Y."/>
            <person name="Miranda-Saavedra D."/>
            <person name="Barton G.J."/>
            <person name="Westrop G.D."/>
            <person name="Mueller S."/>
            <person name="Dessi D."/>
            <person name="Fiori P.L."/>
            <person name="Ren Q."/>
            <person name="Paulsen I."/>
            <person name="Zhang H."/>
            <person name="Bastida-Corcuera F.D."/>
            <person name="Simoes-Barbosa A."/>
            <person name="Brown M.T."/>
            <person name="Hayes R.D."/>
            <person name="Mukherjee M."/>
            <person name="Okumura C.Y."/>
            <person name="Schneider R."/>
            <person name="Smith A.J."/>
            <person name="Vanacova S."/>
            <person name="Villalvazo M."/>
            <person name="Haas B.J."/>
            <person name="Pertea M."/>
            <person name="Feldblyum T.V."/>
            <person name="Utterback T.R."/>
            <person name="Shu C.L."/>
            <person name="Osoegawa K."/>
            <person name="de Jong P.J."/>
            <person name="Hrdy I."/>
            <person name="Horvathova L."/>
            <person name="Zubacova Z."/>
            <person name="Dolezal P."/>
            <person name="Malik S.B."/>
            <person name="Logsdon J.M. Jr."/>
            <person name="Henze K."/>
            <person name="Gupta A."/>
            <person name="Wang C.C."/>
            <person name="Dunne R.L."/>
            <person name="Upcroft J.A."/>
            <person name="Upcroft P."/>
            <person name="White O."/>
            <person name="Salzberg S.L."/>
            <person name="Tang P."/>
            <person name="Chiu C.-H."/>
            <person name="Lee Y.-S."/>
            <person name="Embley T.M."/>
            <person name="Coombs G.H."/>
            <person name="Mottram J.C."/>
            <person name="Tachezy J."/>
            <person name="Fraser-Liggett C.M."/>
            <person name="Johnson P.J."/>
        </authorList>
    </citation>
    <scope>NUCLEOTIDE SEQUENCE [LARGE SCALE GENOMIC DNA]</scope>
    <source>
        <strain evidence="9">G3</strain>
    </source>
</reference>
<dbReference type="SMR" id="A2DHS6"/>
<evidence type="ECO:0000256" key="1">
    <source>
        <dbReference type="ARBA" id="ARBA00006336"/>
    </source>
</evidence>
<keyword evidence="2" id="KW-0662">Pyridine nucleotide biosynthesis</keyword>
<comment type="similarity">
    <text evidence="1">Belongs to the isochorismatase family.</text>
</comment>
<name>A2DHS6_TRIV3</name>
<dbReference type="InterPro" id="IPR052347">
    <property type="entry name" value="Isochorismatase_Nicotinamidase"/>
</dbReference>
<dbReference type="VEuPathDB" id="TrichDB:TVAG_366320"/>
<dbReference type="Gene3D" id="3.40.50.850">
    <property type="entry name" value="Isochorismatase-like"/>
    <property type="match status" value="1"/>
</dbReference>
<dbReference type="GO" id="GO:0046872">
    <property type="term" value="F:metal ion binding"/>
    <property type="evidence" value="ECO:0007669"/>
    <property type="project" value="UniProtKB-KW"/>
</dbReference>
<evidence type="ECO:0000256" key="3">
    <source>
        <dbReference type="ARBA" id="ARBA00022723"/>
    </source>
</evidence>
<dbReference type="RefSeq" id="XP_001581110.1">
    <property type="nucleotide sequence ID" value="XM_001581060.1"/>
</dbReference>